<dbReference type="EMBL" id="CP104013">
    <property type="protein sequence ID" value="UYP45321.1"/>
    <property type="molecule type" value="Genomic_DNA"/>
</dbReference>
<evidence type="ECO:0000313" key="7">
    <source>
        <dbReference type="Proteomes" id="UP001208689"/>
    </source>
</evidence>
<name>A0ABY6HPG2_9ARCH</name>
<comment type="similarity">
    <text evidence="1">Belongs to the ABC transporter superfamily.</text>
</comment>
<evidence type="ECO:0000313" key="6">
    <source>
        <dbReference type="EMBL" id="UYP45321.1"/>
    </source>
</evidence>
<dbReference type="InterPro" id="IPR027417">
    <property type="entry name" value="P-loop_NTPase"/>
</dbReference>
<evidence type="ECO:0000256" key="4">
    <source>
        <dbReference type="ARBA" id="ARBA00022840"/>
    </source>
</evidence>
<evidence type="ECO:0000256" key="1">
    <source>
        <dbReference type="ARBA" id="ARBA00005417"/>
    </source>
</evidence>
<dbReference type="SMART" id="SM00382">
    <property type="entry name" value="AAA"/>
    <property type="match status" value="1"/>
</dbReference>
<dbReference type="PANTHER" id="PTHR42711">
    <property type="entry name" value="ABC TRANSPORTER ATP-BINDING PROTEIN"/>
    <property type="match status" value="1"/>
</dbReference>
<proteinExistence type="inferred from homology"/>
<keyword evidence="4 6" id="KW-0067">ATP-binding</keyword>
<gene>
    <name evidence="6" type="ORF">NEF87_001606</name>
</gene>
<protein>
    <submittedName>
        <fullName evidence="6">Trehalose/maltose import ATP-binding protein MalK</fullName>
    </submittedName>
</protein>
<keyword evidence="3" id="KW-0547">Nucleotide-binding</keyword>
<evidence type="ECO:0000259" key="5">
    <source>
        <dbReference type="SMART" id="SM00382"/>
    </source>
</evidence>
<dbReference type="Proteomes" id="UP001208689">
    <property type="component" value="Chromosome"/>
</dbReference>
<dbReference type="PANTHER" id="PTHR42711:SF5">
    <property type="entry name" value="ABC TRANSPORTER ATP-BINDING PROTEIN NATA"/>
    <property type="match status" value="1"/>
</dbReference>
<dbReference type="Pfam" id="PF00005">
    <property type="entry name" value="ABC_tran"/>
    <property type="match status" value="1"/>
</dbReference>
<dbReference type="SUPFAM" id="SSF52540">
    <property type="entry name" value="P-loop containing nucleoside triphosphate hydrolases"/>
    <property type="match status" value="1"/>
</dbReference>
<dbReference type="InterPro" id="IPR003593">
    <property type="entry name" value="AAA+_ATPase"/>
</dbReference>
<dbReference type="InterPro" id="IPR050763">
    <property type="entry name" value="ABC_transporter_ATP-binding"/>
</dbReference>
<sequence>MTIETKEEICISVTDMVKIFDDNVTAVDGLNLEVKKGELYGFLGPNGAGKTTTLNILCGLLKPTSGVAIIGGYDVSKQADEIKAIIGVCPQEPATYGFLSGRKNIEFFGNLHCVPKKILKERTQTLLDALNLTEDADRTVKTYSGGMIRRINTAIALISEPEIVFLDEPTVAMDPQSRRAVWAFIDELREKGKTIILTTHYIEEAEALCDRVGIIDQGKLIELGTPKGLKKKYDAKTLEDVFIQITGRRLQEAI</sequence>
<dbReference type="Gene3D" id="3.40.50.300">
    <property type="entry name" value="P-loop containing nucleotide triphosphate hydrolases"/>
    <property type="match status" value="1"/>
</dbReference>
<organism evidence="6 7">
    <name type="scientific">Candidatus Lokiarchaeum ossiferum</name>
    <dbReference type="NCBI Taxonomy" id="2951803"/>
    <lineage>
        <taxon>Archaea</taxon>
        <taxon>Promethearchaeati</taxon>
        <taxon>Promethearchaeota</taxon>
        <taxon>Promethearchaeia</taxon>
        <taxon>Promethearchaeales</taxon>
        <taxon>Promethearchaeaceae</taxon>
        <taxon>Candidatus Lokiarchaeum</taxon>
    </lineage>
</organism>
<reference evidence="6" key="1">
    <citation type="submission" date="2022-09" db="EMBL/GenBank/DDBJ databases">
        <title>Actin cytoskeleton and complex cell architecture in an #Asgard archaeon.</title>
        <authorList>
            <person name="Ponce Toledo R.I."/>
            <person name="Schleper C."/>
            <person name="Rodrigues Oliveira T."/>
            <person name="Wollweber F."/>
            <person name="Xu J."/>
            <person name="Rittmann S."/>
            <person name="Klingl A."/>
            <person name="Pilhofer M."/>
        </authorList>
    </citation>
    <scope>NUCLEOTIDE SEQUENCE</scope>
    <source>
        <strain evidence="6">B-35</strain>
    </source>
</reference>
<dbReference type="InterPro" id="IPR003439">
    <property type="entry name" value="ABC_transporter-like_ATP-bd"/>
</dbReference>
<dbReference type="GO" id="GO:0005524">
    <property type="term" value="F:ATP binding"/>
    <property type="evidence" value="ECO:0007669"/>
    <property type="project" value="UniProtKB-KW"/>
</dbReference>
<keyword evidence="2" id="KW-0813">Transport</keyword>
<accession>A0ABY6HPG2</accession>
<evidence type="ECO:0000256" key="3">
    <source>
        <dbReference type="ARBA" id="ARBA00022741"/>
    </source>
</evidence>
<feature type="domain" description="AAA+ ATPase" evidence="5">
    <location>
        <begin position="36"/>
        <end position="218"/>
    </location>
</feature>
<evidence type="ECO:0000256" key="2">
    <source>
        <dbReference type="ARBA" id="ARBA00022448"/>
    </source>
</evidence>
<keyword evidence="7" id="KW-1185">Reference proteome</keyword>